<dbReference type="InterPro" id="IPR043917">
    <property type="entry name" value="DUF5753"/>
</dbReference>
<dbReference type="Pfam" id="PF13560">
    <property type="entry name" value="HTH_31"/>
    <property type="match status" value="1"/>
</dbReference>
<dbReference type="Pfam" id="PF19054">
    <property type="entry name" value="DUF5753"/>
    <property type="match status" value="1"/>
</dbReference>
<reference evidence="3" key="1">
    <citation type="journal article" date="2019" name="Int. J. Syst. Evol. Microbiol.">
        <title>The Global Catalogue of Microorganisms (GCM) 10K type strain sequencing project: providing services to taxonomists for standard genome sequencing and annotation.</title>
        <authorList>
            <consortium name="The Broad Institute Genomics Platform"/>
            <consortium name="The Broad Institute Genome Sequencing Center for Infectious Disease"/>
            <person name="Wu L."/>
            <person name="Ma J."/>
        </authorList>
    </citation>
    <scope>NUCLEOTIDE SEQUENCE [LARGE SCALE GENOMIC DNA]</scope>
    <source>
        <strain evidence="3">JCM 9687</strain>
    </source>
</reference>
<dbReference type="SUPFAM" id="SSF47413">
    <property type="entry name" value="lambda repressor-like DNA-binding domains"/>
    <property type="match status" value="1"/>
</dbReference>
<feature type="domain" description="HTH cro/C1-type" evidence="1">
    <location>
        <begin position="16"/>
        <end position="71"/>
    </location>
</feature>
<comment type="caution">
    <text evidence="2">The sequence shown here is derived from an EMBL/GenBank/DDBJ whole genome shotgun (WGS) entry which is preliminary data.</text>
</comment>
<dbReference type="Gene3D" id="1.10.260.40">
    <property type="entry name" value="lambda repressor-like DNA-binding domains"/>
    <property type="match status" value="1"/>
</dbReference>
<dbReference type="InterPro" id="IPR001387">
    <property type="entry name" value="Cro/C1-type_HTH"/>
</dbReference>
<accession>A0ABP6RU11</accession>
<dbReference type="RefSeq" id="WP_344929168.1">
    <property type="nucleotide sequence ID" value="NZ_BAAAYK010000038.1"/>
</dbReference>
<dbReference type="CDD" id="cd00093">
    <property type="entry name" value="HTH_XRE"/>
    <property type="match status" value="1"/>
</dbReference>
<evidence type="ECO:0000259" key="1">
    <source>
        <dbReference type="SMART" id="SM00530"/>
    </source>
</evidence>
<name>A0ABP6RU11_9PSEU</name>
<gene>
    <name evidence="2" type="ORF">GCM10020366_44390</name>
</gene>
<protein>
    <submittedName>
        <fullName evidence="2">Helix-turn-helix transcriptional regulator</fullName>
    </submittedName>
</protein>
<dbReference type="EMBL" id="BAAAYK010000038">
    <property type="protein sequence ID" value="GAA3361234.1"/>
    <property type="molecule type" value="Genomic_DNA"/>
</dbReference>
<organism evidence="2 3">
    <name type="scientific">Saccharopolyspora gregorii</name>
    <dbReference type="NCBI Taxonomy" id="33914"/>
    <lineage>
        <taxon>Bacteria</taxon>
        <taxon>Bacillati</taxon>
        <taxon>Actinomycetota</taxon>
        <taxon>Actinomycetes</taxon>
        <taxon>Pseudonocardiales</taxon>
        <taxon>Pseudonocardiaceae</taxon>
        <taxon>Saccharopolyspora</taxon>
    </lineage>
</organism>
<dbReference type="InterPro" id="IPR010982">
    <property type="entry name" value="Lambda_DNA-bd_dom_sf"/>
</dbReference>
<evidence type="ECO:0000313" key="2">
    <source>
        <dbReference type="EMBL" id="GAA3361234.1"/>
    </source>
</evidence>
<sequence length="287" mass="31970">MPPLSPTVIAWELGFRVRESREAAGLTAVNAAARLGISQNFLSDLEHGKRKLTEAKIDAMIELYDIDHEEQEELRSMLRTSVQRGWWTKYSGIFTAEVLRYFGYEHGAESIQTHESLLIPGLLQTEDYAYAVVTSDGPNIRTSEAAQRVEVRRRRQERLTGDDPLVLAAVFSEGALKQQVGGRAVMAGQLRHLMTMIESHPETLDVRVVPFSAGAHGALGASTFHILHFPNGRLPQVAWQENVTASSVMEQRPKVGQFSATFSESFNLAADRNESLEIIRRELAEIG</sequence>
<dbReference type="SMART" id="SM00530">
    <property type="entry name" value="HTH_XRE"/>
    <property type="match status" value="1"/>
</dbReference>
<evidence type="ECO:0000313" key="3">
    <source>
        <dbReference type="Proteomes" id="UP001500483"/>
    </source>
</evidence>
<dbReference type="Proteomes" id="UP001500483">
    <property type="component" value="Unassembled WGS sequence"/>
</dbReference>
<proteinExistence type="predicted"/>
<keyword evidence="3" id="KW-1185">Reference proteome</keyword>